<gene>
    <name evidence="1" type="ORF">ACCO45_010590</name>
</gene>
<proteinExistence type="predicted"/>
<sequence length="255" mass="26988">MSTGIPRPRTKGHVIAVYDTSFGATESSHAALVTLQGPPTLALTRQAAGQARHPARLELPMVRPSAHQAIDTSEFDPSSATEYSATGQPHMTPLVLDVAGLSPVFGGDGFNIIPQPFGAEGQIDFRGSGFDWLDFDVSSIDLDLSRDHLMDADAASSNPHPGVTNPPAMDAAAASSTTQPRQNVLPWPFEQGQDTQAPRFPLPRLHQILPQPIPGAQPPAADSLMRLLSCQQLPHPNELINTNMSPGIGAAPAAH</sequence>
<dbReference type="Proteomes" id="UP001638806">
    <property type="component" value="Unassembled WGS sequence"/>
</dbReference>
<accession>A0ACC4DF77</accession>
<evidence type="ECO:0000313" key="1">
    <source>
        <dbReference type="EMBL" id="KAL3955027.1"/>
    </source>
</evidence>
<protein>
    <submittedName>
        <fullName evidence="1">Uncharacterized protein</fullName>
    </submittedName>
</protein>
<evidence type="ECO:0000313" key="2">
    <source>
        <dbReference type="Proteomes" id="UP001638806"/>
    </source>
</evidence>
<name>A0ACC4DF77_PURLI</name>
<keyword evidence="2" id="KW-1185">Reference proteome</keyword>
<reference evidence="1" key="1">
    <citation type="submission" date="2024-12" db="EMBL/GenBank/DDBJ databases">
        <title>Comparative genomics and development of molecular markers within Purpureocillium lilacinum and among Purpureocillium species.</title>
        <authorList>
            <person name="Yeh Z.-Y."/>
            <person name="Ni N.-T."/>
            <person name="Lo P.-H."/>
            <person name="Mushyakhwo K."/>
            <person name="Lin C.-F."/>
            <person name="Nai Y.-S."/>
        </authorList>
    </citation>
    <scope>NUCLEOTIDE SEQUENCE</scope>
    <source>
        <strain evidence="1">NCHU-NPUST-175</strain>
    </source>
</reference>
<organism evidence="1 2">
    <name type="scientific">Purpureocillium lilacinum</name>
    <name type="common">Paecilomyces lilacinus</name>
    <dbReference type="NCBI Taxonomy" id="33203"/>
    <lineage>
        <taxon>Eukaryota</taxon>
        <taxon>Fungi</taxon>
        <taxon>Dikarya</taxon>
        <taxon>Ascomycota</taxon>
        <taxon>Pezizomycotina</taxon>
        <taxon>Sordariomycetes</taxon>
        <taxon>Hypocreomycetidae</taxon>
        <taxon>Hypocreales</taxon>
        <taxon>Ophiocordycipitaceae</taxon>
        <taxon>Purpureocillium</taxon>
    </lineage>
</organism>
<comment type="caution">
    <text evidence="1">The sequence shown here is derived from an EMBL/GenBank/DDBJ whole genome shotgun (WGS) entry which is preliminary data.</text>
</comment>
<dbReference type="EMBL" id="JBGNUJ010000010">
    <property type="protein sequence ID" value="KAL3955027.1"/>
    <property type="molecule type" value="Genomic_DNA"/>
</dbReference>